<comment type="caution">
    <text evidence="2">The sequence shown here is derived from an EMBL/GenBank/DDBJ whole genome shotgun (WGS) entry which is preliminary data.</text>
</comment>
<feature type="non-terminal residue" evidence="2">
    <location>
        <position position="107"/>
    </location>
</feature>
<sequence length="107" mass="11232">MNRRRLGSAAAFTLVEALVAISITAIAGSALLLGIGSSLQSTTDAMEQTTAIGMAQQLIDEVLGGRYAAVGVGGYEINFGHSAHEQAGPGRQRYDDVDDYHGLRIKP</sequence>
<evidence type="ECO:0000313" key="2">
    <source>
        <dbReference type="EMBL" id="GAF73146.1"/>
    </source>
</evidence>
<name>X0SDC6_9ZZZZ</name>
<protein>
    <recommendedName>
        <fullName evidence="3">Type II secretion system protein</fullName>
    </recommendedName>
</protein>
<reference evidence="2" key="1">
    <citation type="journal article" date="2014" name="Front. Microbiol.">
        <title>High frequency of phylogenetically diverse reductive dehalogenase-homologous genes in deep subseafloor sedimentary metagenomes.</title>
        <authorList>
            <person name="Kawai M."/>
            <person name="Futagami T."/>
            <person name="Toyoda A."/>
            <person name="Takaki Y."/>
            <person name="Nishi S."/>
            <person name="Hori S."/>
            <person name="Arai W."/>
            <person name="Tsubouchi T."/>
            <person name="Morono Y."/>
            <person name="Uchiyama I."/>
            <person name="Ito T."/>
            <person name="Fujiyama A."/>
            <person name="Inagaki F."/>
            <person name="Takami H."/>
        </authorList>
    </citation>
    <scope>NUCLEOTIDE SEQUENCE</scope>
    <source>
        <strain evidence="2">Expedition CK06-06</strain>
    </source>
</reference>
<dbReference type="Pfam" id="PF07963">
    <property type="entry name" value="N_methyl"/>
    <property type="match status" value="1"/>
</dbReference>
<dbReference type="InterPro" id="IPR012902">
    <property type="entry name" value="N_methyl_site"/>
</dbReference>
<gene>
    <name evidence="2" type="ORF">S01H1_17569</name>
</gene>
<feature type="transmembrane region" description="Helical" evidence="1">
    <location>
        <begin position="12"/>
        <end position="35"/>
    </location>
</feature>
<dbReference type="AlphaFoldDB" id="X0SDC6"/>
<keyword evidence="1" id="KW-1133">Transmembrane helix</keyword>
<keyword evidence="1" id="KW-0472">Membrane</keyword>
<organism evidence="2">
    <name type="scientific">marine sediment metagenome</name>
    <dbReference type="NCBI Taxonomy" id="412755"/>
    <lineage>
        <taxon>unclassified sequences</taxon>
        <taxon>metagenomes</taxon>
        <taxon>ecological metagenomes</taxon>
    </lineage>
</organism>
<keyword evidence="1" id="KW-0812">Transmembrane</keyword>
<evidence type="ECO:0008006" key="3">
    <source>
        <dbReference type="Google" id="ProtNLM"/>
    </source>
</evidence>
<evidence type="ECO:0000256" key="1">
    <source>
        <dbReference type="SAM" id="Phobius"/>
    </source>
</evidence>
<dbReference type="EMBL" id="BARS01009332">
    <property type="protein sequence ID" value="GAF73146.1"/>
    <property type="molecule type" value="Genomic_DNA"/>
</dbReference>
<proteinExistence type="predicted"/>
<accession>X0SDC6</accession>